<accession>A0ABW3FGC9</accession>
<reference evidence="3" key="1">
    <citation type="journal article" date="2019" name="Int. J. Syst. Evol. Microbiol.">
        <title>The Global Catalogue of Microorganisms (GCM) 10K type strain sequencing project: providing services to taxonomists for standard genome sequencing and annotation.</title>
        <authorList>
            <consortium name="The Broad Institute Genomics Platform"/>
            <consortium name="The Broad Institute Genome Sequencing Center for Infectious Disease"/>
            <person name="Wu L."/>
            <person name="Ma J."/>
        </authorList>
    </citation>
    <scope>NUCLEOTIDE SEQUENCE [LARGE SCALE GENOMIC DNA]</scope>
    <source>
        <strain evidence="3">CCUG 60023</strain>
    </source>
</reference>
<keyword evidence="1" id="KW-0812">Transmembrane</keyword>
<dbReference type="EMBL" id="JBHTJV010000013">
    <property type="protein sequence ID" value="MFD0917552.1"/>
    <property type="molecule type" value="Genomic_DNA"/>
</dbReference>
<dbReference type="Proteomes" id="UP001597101">
    <property type="component" value="Unassembled WGS sequence"/>
</dbReference>
<comment type="caution">
    <text evidence="2">The sequence shown here is derived from an EMBL/GenBank/DDBJ whole genome shotgun (WGS) entry which is preliminary data.</text>
</comment>
<evidence type="ECO:0000256" key="1">
    <source>
        <dbReference type="SAM" id="Phobius"/>
    </source>
</evidence>
<feature type="transmembrane region" description="Helical" evidence="1">
    <location>
        <begin position="129"/>
        <end position="151"/>
    </location>
</feature>
<keyword evidence="1" id="KW-1133">Transmembrane helix</keyword>
<name>A0ABW3FGC9_9HYPH</name>
<proteinExistence type="predicted"/>
<organism evidence="2 3">
    <name type="scientific">Pseudahrensia aquimaris</name>
    <dbReference type="NCBI Taxonomy" id="744461"/>
    <lineage>
        <taxon>Bacteria</taxon>
        <taxon>Pseudomonadati</taxon>
        <taxon>Pseudomonadota</taxon>
        <taxon>Alphaproteobacteria</taxon>
        <taxon>Hyphomicrobiales</taxon>
        <taxon>Ahrensiaceae</taxon>
        <taxon>Pseudahrensia</taxon>
    </lineage>
</organism>
<feature type="transmembrane region" description="Helical" evidence="1">
    <location>
        <begin position="36"/>
        <end position="54"/>
    </location>
</feature>
<gene>
    <name evidence="2" type="ORF">ACFQ14_14165</name>
</gene>
<keyword evidence="3" id="KW-1185">Reference proteome</keyword>
<feature type="transmembrane region" description="Helical" evidence="1">
    <location>
        <begin position="66"/>
        <end position="86"/>
    </location>
</feature>
<protein>
    <submittedName>
        <fullName evidence="2">Uncharacterized protein</fullName>
    </submittedName>
</protein>
<sequence length="172" mass="19296">MAAAIYSYGSSRRAPVRAFDPFDPDEIDARDRVRSMLLLIVVAFAIIFGLYLLIMNEHAPDGVRGAASLSLPLLAFVWETLRFLFIGPLPANKLHTLKRFRSLHTRVSLRAAPFLFAAGILWADTSNGLAVFLYECATFGTLLFVLLTFGLRHAYLNRKRDIIKSAQRFAYG</sequence>
<keyword evidence="1" id="KW-0472">Membrane</keyword>
<evidence type="ECO:0000313" key="3">
    <source>
        <dbReference type="Proteomes" id="UP001597101"/>
    </source>
</evidence>
<evidence type="ECO:0000313" key="2">
    <source>
        <dbReference type="EMBL" id="MFD0917552.1"/>
    </source>
</evidence>
<feature type="transmembrane region" description="Helical" evidence="1">
    <location>
        <begin position="107"/>
        <end position="123"/>
    </location>
</feature>
<dbReference type="RefSeq" id="WP_377213409.1">
    <property type="nucleotide sequence ID" value="NZ_JBHTJV010000013.1"/>
</dbReference>